<comment type="pathway">
    <text evidence="2 14">Lipid metabolism; fatty acid biosynthesis.</text>
</comment>
<reference evidence="15 16" key="1">
    <citation type="submission" date="2024-02" db="EMBL/GenBank/DDBJ databases">
        <title>De novo assembly and annotation of 12 fungi associated with fruit tree decline syndrome in Ontario, Canada.</title>
        <authorList>
            <person name="Sulman M."/>
            <person name="Ellouze W."/>
            <person name="Ilyukhin E."/>
        </authorList>
    </citation>
    <scope>NUCLEOTIDE SEQUENCE [LARGE SCALE GENOMIC DNA]</scope>
    <source>
        <strain evidence="15 16">M1-105</strain>
    </source>
</reference>
<keyword evidence="6 14" id="KW-0812">Transmembrane</keyword>
<comment type="function">
    <text evidence="14">Catalyzes the third of the four reactions of the long-chain fatty acids elongation cycle. This endoplasmic reticulum-bound enzymatic process, allows the addition of two carbons to the chain of long- and very long-chain fatty acids/VLCFAs per cycle. This enzyme catalyzes the dehydration of the 3-hydroxyacyl-CoA intermediate into trans-2,3-enoyl-CoA, within each cycle of fatty acid elongation. Thereby, it participates to the production of VLCFAs of different chain lengths that are involved in multiple biological processes as precursors of membrane lipids and lipid mediators.</text>
</comment>
<feature type="transmembrane region" description="Helical" evidence="14">
    <location>
        <begin position="26"/>
        <end position="50"/>
    </location>
</feature>
<dbReference type="PANTHER" id="PTHR11035:SF3">
    <property type="entry name" value="VERY-LONG-CHAIN (3R)-3-HYDROXYACYL-COA DEHYDRATASE"/>
    <property type="match status" value="1"/>
</dbReference>
<dbReference type="Pfam" id="PF04387">
    <property type="entry name" value="PTPLA"/>
    <property type="match status" value="1"/>
</dbReference>
<comment type="subcellular location">
    <subcellularLocation>
        <location evidence="14">Endoplasmic reticulum membrane</location>
        <topology evidence="14">Multi-pass membrane protein</topology>
    </subcellularLocation>
    <subcellularLocation>
        <location evidence="1">Membrane</location>
        <topology evidence="1">Multi-pass membrane protein</topology>
    </subcellularLocation>
</comment>
<feature type="transmembrane region" description="Helical" evidence="14">
    <location>
        <begin position="177"/>
        <end position="198"/>
    </location>
</feature>
<evidence type="ECO:0000256" key="4">
    <source>
        <dbReference type="ARBA" id="ARBA00013122"/>
    </source>
</evidence>
<keyword evidence="14" id="KW-0256">Endoplasmic reticulum</keyword>
<evidence type="ECO:0000256" key="1">
    <source>
        <dbReference type="ARBA" id="ARBA00004141"/>
    </source>
</evidence>
<evidence type="ECO:0000256" key="10">
    <source>
        <dbReference type="ARBA" id="ARBA00023136"/>
    </source>
</evidence>
<dbReference type="PANTHER" id="PTHR11035">
    <property type="entry name" value="VERY-LONG-CHAIN (3R)-3-HYDROXYACYL-COA DEHYDRATASE"/>
    <property type="match status" value="1"/>
</dbReference>
<keyword evidence="5 14" id="KW-0444">Lipid biosynthesis</keyword>
<evidence type="ECO:0000256" key="9">
    <source>
        <dbReference type="ARBA" id="ARBA00023098"/>
    </source>
</evidence>
<evidence type="ECO:0000256" key="11">
    <source>
        <dbReference type="ARBA" id="ARBA00023160"/>
    </source>
</evidence>
<keyword evidence="7 14" id="KW-0276">Fatty acid metabolism</keyword>
<keyword evidence="16" id="KW-1185">Reference proteome</keyword>
<accession>A0ABR3SYN4</accession>
<keyword evidence="12 14" id="KW-0456">Lyase</keyword>
<keyword evidence="8 14" id="KW-1133">Transmembrane helix</keyword>
<evidence type="ECO:0000256" key="7">
    <source>
        <dbReference type="ARBA" id="ARBA00022832"/>
    </source>
</evidence>
<evidence type="ECO:0000256" key="6">
    <source>
        <dbReference type="ARBA" id="ARBA00022692"/>
    </source>
</evidence>
<keyword evidence="10 14" id="KW-0472">Membrane</keyword>
<sequence>MSTPPSKPKGSSVAQTYLLCYNAASALLWTSVLGRVVLLVPLVGVANVFGGVDDFVRWVQTLALAEVGHAAFGLVRAPLLTTLMQVASRLLLVWGIAYPFPHSTSHSPAFAGMLLAWSVTEVIRYSYFVFLLGSGRIPSFLSWLRYNTFYVLYPLGISCECWLVYKAIGPAGEVNPLIAYGLWAVLAIYVPGEYYQILSSKCKVVAKFAVGSYILYSHMMAQRRRVMRGKKRAD</sequence>
<evidence type="ECO:0000256" key="3">
    <source>
        <dbReference type="ARBA" id="ARBA00007811"/>
    </source>
</evidence>
<evidence type="ECO:0000256" key="8">
    <source>
        <dbReference type="ARBA" id="ARBA00022989"/>
    </source>
</evidence>
<protein>
    <recommendedName>
        <fullName evidence="4 14">Very-long-chain (3R)-3-hydroxyacyl-CoA dehydratase</fullName>
        <ecNumber evidence="4 14">4.2.1.134</ecNumber>
    </recommendedName>
</protein>
<dbReference type="InterPro" id="IPR007482">
    <property type="entry name" value="Tyr_Pase-like_PTPLA"/>
</dbReference>
<dbReference type="EMBL" id="JAJVDC020000030">
    <property type="protein sequence ID" value="KAL1632458.1"/>
    <property type="molecule type" value="Genomic_DNA"/>
</dbReference>
<keyword evidence="9 14" id="KW-0443">Lipid metabolism</keyword>
<comment type="caution">
    <text evidence="14">Lacks conserved residue(s) required for the propagation of feature annotation.</text>
</comment>
<evidence type="ECO:0000256" key="14">
    <source>
        <dbReference type="RuleBase" id="RU363109"/>
    </source>
</evidence>
<comment type="similarity">
    <text evidence="3 14">Belongs to the very long-chain fatty acids dehydratase HACD family.</text>
</comment>
<name>A0ABR3SYN4_9PEZI</name>
<feature type="transmembrane region" description="Helical" evidence="14">
    <location>
        <begin position="148"/>
        <end position="165"/>
    </location>
</feature>
<organism evidence="15 16">
    <name type="scientific">Neofusicoccum ribis</name>
    <dbReference type="NCBI Taxonomy" id="45134"/>
    <lineage>
        <taxon>Eukaryota</taxon>
        <taxon>Fungi</taxon>
        <taxon>Dikarya</taxon>
        <taxon>Ascomycota</taxon>
        <taxon>Pezizomycotina</taxon>
        <taxon>Dothideomycetes</taxon>
        <taxon>Dothideomycetes incertae sedis</taxon>
        <taxon>Botryosphaeriales</taxon>
        <taxon>Botryosphaeriaceae</taxon>
        <taxon>Neofusicoccum</taxon>
    </lineage>
</organism>
<evidence type="ECO:0000256" key="5">
    <source>
        <dbReference type="ARBA" id="ARBA00022516"/>
    </source>
</evidence>
<comment type="catalytic activity">
    <reaction evidence="13 14">
        <text>a very-long-chain (3R)-3-hydroxyacyl-CoA = a very-long-chain (2E)-enoyl-CoA + H2O</text>
        <dbReference type="Rhea" id="RHEA:45812"/>
        <dbReference type="ChEBI" id="CHEBI:15377"/>
        <dbReference type="ChEBI" id="CHEBI:83728"/>
        <dbReference type="ChEBI" id="CHEBI:85440"/>
        <dbReference type="EC" id="4.2.1.134"/>
    </reaction>
</comment>
<evidence type="ECO:0000256" key="12">
    <source>
        <dbReference type="ARBA" id="ARBA00023239"/>
    </source>
</evidence>
<dbReference type="Proteomes" id="UP001521116">
    <property type="component" value="Unassembled WGS sequence"/>
</dbReference>
<keyword evidence="11 14" id="KW-0275">Fatty acid biosynthesis</keyword>
<evidence type="ECO:0000313" key="15">
    <source>
        <dbReference type="EMBL" id="KAL1632458.1"/>
    </source>
</evidence>
<comment type="caution">
    <text evidence="15">The sequence shown here is derived from an EMBL/GenBank/DDBJ whole genome shotgun (WGS) entry which is preliminary data.</text>
</comment>
<proteinExistence type="inferred from homology"/>
<dbReference type="EC" id="4.2.1.134" evidence="4 14"/>
<evidence type="ECO:0000256" key="2">
    <source>
        <dbReference type="ARBA" id="ARBA00005194"/>
    </source>
</evidence>
<gene>
    <name evidence="15" type="ORF">SLS56_003700</name>
</gene>
<evidence type="ECO:0000313" key="16">
    <source>
        <dbReference type="Proteomes" id="UP001521116"/>
    </source>
</evidence>
<evidence type="ECO:0000256" key="13">
    <source>
        <dbReference type="ARBA" id="ARBA00036671"/>
    </source>
</evidence>